<proteinExistence type="predicted"/>
<evidence type="ECO:0000313" key="2">
    <source>
        <dbReference type="EMBL" id="BCI90138.1"/>
    </source>
</evidence>
<dbReference type="EMBL" id="AP023343">
    <property type="protein sequence ID" value="BCI90138.1"/>
    <property type="molecule type" value="Genomic_DNA"/>
</dbReference>
<evidence type="ECO:0000259" key="1">
    <source>
        <dbReference type="Pfam" id="PF02720"/>
    </source>
</evidence>
<keyword evidence="3" id="KW-1185">Reference proteome</keyword>
<feature type="domain" description="DUF222" evidence="1">
    <location>
        <begin position="2"/>
        <end position="140"/>
    </location>
</feature>
<evidence type="ECO:0000313" key="3">
    <source>
        <dbReference type="Proteomes" id="UP000516380"/>
    </source>
</evidence>
<gene>
    <name evidence="2" type="ORF">NIIDMKKI_53440</name>
</gene>
<protein>
    <recommendedName>
        <fullName evidence="1">DUF222 domain-containing protein</fullName>
    </recommendedName>
</protein>
<name>A0A7G1IN96_MYCKA</name>
<dbReference type="Proteomes" id="UP000516380">
    <property type="component" value="Chromosome"/>
</dbReference>
<dbReference type="AlphaFoldDB" id="A0A7G1IN96"/>
<accession>A0A7G1IN96</accession>
<dbReference type="Pfam" id="PF02720">
    <property type="entry name" value="DUF222"/>
    <property type="match status" value="1"/>
</dbReference>
<dbReference type="InterPro" id="IPR003870">
    <property type="entry name" value="DUF222"/>
</dbReference>
<sequence>MAERLRITKTEAHRWIAEAEDLGDRRALTGEPLPPKLTATAAAQRDGLIGDAHIRVIRDFVAHLPAAVDPGTRVAAEKDLAGKAGDFRPDQVAKYAHELMALLHPDGDYSDEECARKRGLILGRQEYDGMSRLSGLITPNCGR</sequence>
<reference evidence="2 3" key="1">
    <citation type="submission" date="2020-07" db="EMBL/GenBank/DDBJ databases">
        <title>Mycobacterium kansasii (former subtype) with zoonotic potential isolated from diseased indoor pet cat, Japan.</title>
        <authorList>
            <person name="Fukano H."/>
            <person name="Terazono T."/>
            <person name="Hoshino Y."/>
        </authorList>
    </citation>
    <scope>NUCLEOTIDE SEQUENCE [LARGE SCALE GENOMIC DNA]</scope>
    <source>
        <strain evidence="2 3">Kuro-I</strain>
    </source>
</reference>
<organism evidence="2 3">
    <name type="scientific">Mycobacterium kansasii</name>
    <dbReference type="NCBI Taxonomy" id="1768"/>
    <lineage>
        <taxon>Bacteria</taxon>
        <taxon>Bacillati</taxon>
        <taxon>Actinomycetota</taxon>
        <taxon>Actinomycetes</taxon>
        <taxon>Mycobacteriales</taxon>
        <taxon>Mycobacteriaceae</taxon>
        <taxon>Mycobacterium</taxon>
    </lineage>
</organism>